<name>A0A1M5A4L1_9BACT</name>
<dbReference type="RefSeq" id="WP_072835320.1">
    <property type="nucleotide sequence ID" value="NZ_FQUU01000008.1"/>
</dbReference>
<evidence type="ECO:0000313" key="2">
    <source>
        <dbReference type="Proteomes" id="UP000184048"/>
    </source>
</evidence>
<dbReference type="STRING" id="1121884.SAMN02745131_02132"/>
<keyword evidence="2" id="KW-1185">Reference proteome</keyword>
<evidence type="ECO:0000313" key="1">
    <source>
        <dbReference type="EMBL" id="SHF25208.1"/>
    </source>
</evidence>
<reference evidence="1 2" key="1">
    <citation type="submission" date="2016-11" db="EMBL/GenBank/DDBJ databases">
        <authorList>
            <person name="Jaros S."/>
            <person name="Januszkiewicz K."/>
            <person name="Wedrychowicz H."/>
        </authorList>
    </citation>
    <scope>NUCLEOTIDE SEQUENCE [LARGE SCALE GENOMIC DNA]</scope>
    <source>
        <strain evidence="1 2">DSM 18119</strain>
    </source>
</reference>
<accession>A0A1M5A4L1</accession>
<dbReference type="Proteomes" id="UP000184048">
    <property type="component" value="Unassembled WGS sequence"/>
</dbReference>
<dbReference type="OrthoDB" id="6385145at2"/>
<dbReference type="InterPro" id="IPR027056">
    <property type="entry name" value="Gluconate_2DH_su3"/>
</dbReference>
<organism evidence="1 2">
    <name type="scientific">Flavisolibacter ginsengisoli DSM 18119</name>
    <dbReference type="NCBI Taxonomy" id="1121884"/>
    <lineage>
        <taxon>Bacteria</taxon>
        <taxon>Pseudomonadati</taxon>
        <taxon>Bacteroidota</taxon>
        <taxon>Chitinophagia</taxon>
        <taxon>Chitinophagales</taxon>
        <taxon>Chitinophagaceae</taxon>
        <taxon>Flavisolibacter</taxon>
    </lineage>
</organism>
<proteinExistence type="predicted"/>
<sequence length="209" mass="23514">MERREAVKYISILLGGTLVGADSFLTGCKSSTGKPGEWSQDDVAYLDEIAETILPQTNTPGAKAAKVGQFMTVMVNDCYEEGDQKTFRDGMDKLNEASKKKYSNSFMKISPEQRKELLIALDKEAKDYQVKVSDFNGKEDKKEREELAKGNMKYQKQKMSPHYFSLMKQLTLLGYFTSEPGATKALRYNPVPGKFEGCIPYKKGDKAWA</sequence>
<dbReference type="EMBL" id="FQUU01000008">
    <property type="protein sequence ID" value="SHF25208.1"/>
    <property type="molecule type" value="Genomic_DNA"/>
</dbReference>
<gene>
    <name evidence="1" type="ORF">SAMN02745131_02132</name>
</gene>
<dbReference type="AlphaFoldDB" id="A0A1M5A4L1"/>
<dbReference type="Pfam" id="PF13618">
    <property type="entry name" value="Gluconate_2-dh3"/>
    <property type="match status" value="1"/>
</dbReference>
<protein>
    <submittedName>
        <fullName evidence="1">Gluconate 2-dehydrogenase subunit 3</fullName>
    </submittedName>
</protein>